<dbReference type="Proteomes" id="UP000499080">
    <property type="component" value="Unassembled WGS sequence"/>
</dbReference>
<keyword evidence="2" id="KW-1185">Reference proteome</keyword>
<dbReference type="EMBL" id="BGPR01010954">
    <property type="protein sequence ID" value="GBN48857.1"/>
    <property type="molecule type" value="Genomic_DNA"/>
</dbReference>
<evidence type="ECO:0000313" key="1">
    <source>
        <dbReference type="EMBL" id="GBN48857.1"/>
    </source>
</evidence>
<reference evidence="1 2" key="1">
    <citation type="journal article" date="2019" name="Sci. Rep.">
        <title>Orb-weaving spider Araneus ventricosus genome elucidates the spidroin gene catalogue.</title>
        <authorList>
            <person name="Kono N."/>
            <person name="Nakamura H."/>
            <person name="Ohtoshi R."/>
            <person name="Moran D.A.P."/>
            <person name="Shinohara A."/>
            <person name="Yoshida Y."/>
            <person name="Fujiwara M."/>
            <person name="Mori M."/>
            <person name="Tomita M."/>
            <person name="Arakawa K."/>
        </authorList>
    </citation>
    <scope>NUCLEOTIDE SEQUENCE [LARGE SCALE GENOMIC DNA]</scope>
</reference>
<sequence length="101" mass="10952">MERLENFVYSASWTAGELIESAVTVITSELLTVCVAESESAVTDITCELLSVALIICSGSVVPVACATCFPEYLGINLHSPLSYVLDSFRPYTHKTIFVTI</sequence>
<name>A0A4Y2PF54_ARAVE</name>
<dbReference type="AlphaFoldDB" id="A0A4Y2PF54"/>
<proteinExistence type="predicted"/>
<evidence type="ECO:0000313" key="2">
    <source>
        <dbReference type="Proteomes" id="UP000499080"/>
    </source>
</evidence>
<comment type="caution">
    <text evidence="1">The sequence shown here is derived from an EMBL/GenBank/DDBJ whole genome shotgun (WGS) entry which is preliminary data.</text>
</comment>
<organism evidence="1 2">
    <name type="scientific">Araneus ventricosus</name>
    <name type="common">Orbweaver spider</name>
    <name type="synonym">Epeira ventricosa</name>
    <dbReference type="NCBI Taxonomy" id="182803"/>
    <lineage>
        <taxon>Eukaryota</taxon>
        <taxon>Metazoa</taxon>
        <taxon>Ecdysozoa</taxon>
        <taxon>Arthropoda</taxon>
        <taxon>Chelicerata</taxon>
        <taxon>Arachnida</taxon>
        <taxon>Araneae</taxon>
        <taxon>Araneomorphae</taxon>
        <taxon>Entelegynae</taxon>
        <taxon>Araneoidea</taxon>
        <taxon>Araneidae</taxon>
        <taxon>Araneus</taxon>
    </lineage>
</organism>
<gene>
    <name evidence="1" type="ORF">AVEN_178308_1</name>
</gene>
<accession>A0A4Y2PF54</accession>
<protein>
    <submittedName>
        <fullName evidence="1">Uncharacterized protein</fullName>
    </submittedName>
</protein>